<dbReference type="Gene3D" id="3.40.50.1980">
    <property type="entry name" value="Nitrogenase molybdenum iron protein domain"/>
    <property type="match status" value="2"/>
</dbReference>
<dbReference type="SUPFAM" id="SSF53807">
    <property type="entry name" value="Helical backbone' metal receptor"/>
    <property type="match status" value="1"/>
</dbReference>
<proteinExistence type="predicted"/>
<feature type="chain" id="PRO_5030631656" evidence="1">
    <location>
        <begin position="25"/>
        <end position="306"/>
    </location>
</feature>
<protein>
    <submittedName>
        <fullName evidence="2">Zinc ABC transporter solute-binding protein</fullName>
    </submittedName>
</protein>
<comment type="caution">
    <text evidence="2">The sequence shown here is derived from an EMBL/GenBank/DDBJ whole genome shotgun (WGS) entry which is preliminary data.</text>
</comment>
<dbReference type="AlphaFoldDB" id="A0A7Y2K483"/>
<dbReference type="RefSeq" id="WP_171088567.1">
    <property type="nucleotide sequence ID" value="NZ_JABAIV010000014.1"/>
</dbReference>
<accession>A0A7Y2K483</accession>
<dbReference type="Pfam" id="PF01297">
    <property type="entry name" value="ZnuA"/>
    <property type="match status" value="1"/>
</dbReference>
<dbReference type="PROSITE" id="PS51257">
    <property type="entry name" value="PROKAR_LIPOPROTEIN"/>
    <property type="match status" value="1"/>
</dbReference>
<dbReference type="Proteomes" id="UP000533905">
    <property type="component" value="Unassembled WGS sequence"/>
</dbReference>
<reference evidence="2 3" key="1">
    <citation type="submission" date="2020-04" db="EMBL/GenBank/DDBJ databases">
        <title>Massilia sp. nov., a cold adapted bacteria isolated from Arctic soil.</title>
        <authorList>
            <person name="Son J."/>
            <person name="Ka J.-O."/>
        </authorList>
    </citation>
    <scope>NUCLEOTIDE SEQUENCE [LARGE SCALE GENOMIC DNA]</scope>
    <source>
        <strain evidence="2 3">ML15P13</strain>
    </source>
</reference>
<organism evidence="2 3">
    <name type="scientific">Telluria aromaticivorans</name>
    <dbReference type="NCBI Taxonomy" id="2725995"/>
    <lineage>
        <taxon>Bacteria</taxon>
        <taxon>Pseudomonadati</taxon>
        <taxon>Pseudomonadota</taxon>
        <taxon>Betaproteobacteria</taxon>
        <taxon>Burkholderiales</taxon>
        <taxon>Oxalobacteraceae</taxon>
        <taxon>Telluria group</taxon>
        <taxon>Telluria</taxon>
    </lineage>
</organism>
<sequence>MNRLHTALVSGAIAGLLACSGANAAVNILACEPEWQALAQELGGDKVSATSATSALQDPHRVEARPGLIARTRKADLLVCTGLDLEAGWLPLLVQQSGNDKIERGRPGYFEAGSVVPRLDVPTRLDRAEGDVHAYGNPHVHLNPHNIALVSVALAKRLGEIDPANAAFYGARQADFAARWKTAIRKWEQQAAPLRGTPVVEHHKNMSYLLNWLGMTSVGTLEAKPGVEPSAAHLGGLLAQLQGRPAKLVLRAAYQDPRASLWLSQRAKIPAVVVPYTVGADEASSNLFALFDTTVKRLTSAAGAAK</sequence>
<evidence type="ECO:0000313" key="2">
    <source>
        <dbReference type="EMBL" id="NNG25780.1"/>
    </source>
</evidence>
<keyword evidence="3" id="KW-1185">Reference proteome</keyword>
<evidence type="ECO:0000256" key="1">
    <source>
        <dbReference type="SAM" id="SignalP"/>
    </source>
</evidence>
<evidence type="ECO:0000313" key="3">
    <source>
        <dbReference type="Proteomes" id="UP000533905"/>
    </source>
</evidence>
<gene>
    <name evidence="2" type="ORF">HGB41_22615</name>
</gene>
<feature type="signal peptide" evidence="1">
    <location>
        <begin position="1"/>
        <end position="24"/>
    </location>
</feature>
<dbReference type="EMBL" id="JABAIV010000014">
    <property type="protein sequence ID" value="NNG25780.1"/>
    <property type="molecule type" value="Genomic_DNA"/>
</dbReference>
<dbReference type="PANTHER" id="PTHR42953:SF2">
    <property type="entry name" value="ADHESION PROTEIN"/>
    <property type="match status" value="1"/>
</dbReference>
<name>A0A7Y2K483_9BURK</name>
<keyword evidence="1" id="KW-0732">Signal</keyword>
<dbReference type="InterPro" id="IPR050492">
    <property type="entry name" value="Bact_metal-bind_prot9"/>
</dbReference>
<dbReference type="GO" id="GO:0046872">
    <property type="term" value="F:metal ion binding"/>
    <property type="evidence" value="ECO:0007669"/>
    <property type="project" value="InterPro"/>
</dbReference>
<dbReference type="PANTHER" id="PTHR42953">
    <property type="entry name" value="HIGH-AFFINITY ZINC UPTAKE SYSTEM PROTEIN ZNUA-RELATED"/>
    <property type="match status" value="1"/>
</dbReference>
<dbReference type="GO" id="GO:0030001">
    <property type="term" value="P:metal ion transport"/>
    <property type="evidence" value="ECO:0007669"/>
    <property type="project" value="InterPro"/>
</dbReference>
<dbReference type="InterPro" id="IPR006127">
    <property type="entry name" value="ZnuA-like"/>
</dbReference>